<protein>
    <submittedName>
        <fullName evidence="3">Uncharacterized protein</fullName>
    </submittedName>
</protein>
<keyword evidence="4" id="KW-1185">Reference proteome</keyword>
<organism evidence="3 4">
    <name type="scientific">Aurantiacibacter arachoides</name>
    <dbReference type="NCBI Taxonomy" id="1850444"/>
    <lineage>
        <taxon>Bacteria</taxon>
        <taxon>Pseudomonadati</taxon>
        <taxon>Pseudomonadota</taxon>
        <taxon>Alphaproteobacteria</taxon>
        <taxon>Sphingomonadales</taxon>
        <taxon>Erythrobacteraceae</taxon>
        <taxon>Aurantiacibacter</taxon>
    </lineage>
</organism>
<name>A0A845A445_9SPHN</name>
<gene>
    <name evidence="3" type="ORF">GRI62_12790</name>
</gene>
<evidence type="ECO:0000256" key="1">
    <source>
        <dbReference type="SAM" id="MobiDB-lite"/>
    </source>
</evidence>
<evidence type="ECO:0000313" key="4">
    <source>
        <dbReference type="Proteomes" id="UP000460626"/>
    </source>
</evidence>
<feature type="transmembrane region" description="Helical" evidence="2">
    <location>
        <begin position="106"/>
        <end position="125"/>
    </location>
</feature>
<keyword evidence="2" id="KW-0472">Membrane</keyword>
<comment type="caution">
    <text evidence="3">The sequence shown here is derived from an EMBL/GenBank/DDBJ whole genome shotgun (WGS) entry which is preliminary data.</text>
</comment>
<dbReference type="RefSeq" id="WP_131451112.1">
    <property type="nucleotide sequence ID" value="NZ_BMJK01000001.1"/>
</dbReference>
<evidence type="ECO:0000313" key="3">
    <source>
        <dbReference type="EMBL" id="MXO94474.1"/>
    </source>
</evidence>
<proteinExistence type="predicted"/>
<accession>A0A845A445</accession>
<dbReference type="AlphaFoldDB" id="A0A845A445"/>
<feature type="compositionally biased region" description="Low complexity" evidence="1">
    <location>
        <begin position="157"/>
        <end position="167"/>
    </location>
</feature>
<evidence type="ECO:0000256" key="2">
    <source>
        <dbReference type="SAM" id="Phobius"/>
    </source>
</evidence>
<keyword evidence="2" id="KW-1133">Transmembrane helix</keyword>
<feature type="region of interest" description="Disordered" evidence="1">
    <location>
        <begin position="154"/>
        <end position="174"/>
    </location>
</feature>
<keyword evidence="2" id="KW-0812">Transmembrane</keyword>
<dbReference type="Proteomes" id="UP000460626">
    <property type="component" value="Unassembled WGS sequence"/>
</dbReference>
<sequence length="174" mass="18662">MTTKPSLVVSEISENRDPIKRCCDGPRFFALSTIVGALAVGGPFTLMTMIELLERTQLRDLESRIIFAVSPLIFTSLLSITGMVLVMLPATVFLSAHHCETLENHTLCGLVGGAVIGVLFAIVLGNDSYGLLIFGALGAISGLPASGVWGRHRMKPSNSHRSSSRSNPVHDLLF</sequence>
<feature type="transmembrane region" description="Helical" evidence="2">
    <location>
        <begin position="131"/>
        <end position="150"/>
    </location>
</feature>
<feature type="transmembrane region" description="Helical" evidence="2">
    <location>
        <begin position="65"/>
        <end position="94"/>
    </location>
</feature>
<reference evidence="3 4" key="1">
    <citation type="submission" date="2019-12" db="EMBL/GenBank/DDBJ databases">
        <title>Genomic-based taxomic classification of the family Erythrobacteraceae.</title>
        <authorList>
            <person name="Xu L."/>
        </authorList>
    </citation>
    <scope>NUCLEOTIDE SEQUENCE [LARGE SCALE GENOMIC DNA]</scope>
    <source>
        <strain evidence="3 4">RC4-10-4</strain>
    </source>
</reference>
<dbReference type="EMBL" id="WTYH01000001">
    <property type="protein sequence ID" value="MXO94474.1"/>
    <property type="molecule type" value="Genomic_DNA"/>
</dbReference>
<feature type="transmembrane region" description="Helical" evidence="2">
    <location>
        <begin position="28"/>
        <end position="53"/>
    </location>
</feature>